<protein>
    <submittedName>
        <fullName evidence="1">Uncharacterized protein</fullName>
    </submittedName>
</protein>
<name>S7VB82_9BACT</name>
<gene>
    <name evidence="1" type="ORF">ADICYQ_3524</name>
</gene>
<dbReference type="Proteomes" id="UP000014974">
    <property type="component" value="Unassembled WGS sequence"/>
</dbReference>
<evidence type="ECO:0000313" key="1">
    <source>
        <dbReference type="EMBL" id="EPR67500.1"/>
    </source>
</evidence>
<dbReference type="EMBL" id="ATNM01000123">
    <property type="protein sequence ID" value="EPR67500.1"/>
    <property type="molecule type" value="Genomic_DNA"/>
</dbReference>
<evidence type="ECO:0000313" key="2">
    <source>
        <dbReference type="Proteomes" id="UP000014974"/>
    </source>
</evidence>
<reference evidence="1 2" key="1">
    <citation type="journal article" date="2013" name="Genome Announc.">
        <title>Draft Genome Sequence of Cyclobacterium qasimii Strain M12-11BT, Isolated from Arctic Marine Sediment.</title>
        <authorList>
            <person name="Shivaji S."/>
            <person name="Ara S."/>
            <person name="Singh A."/>
            <person name="Kumar Pinnaka A."/>
        </authorList>
    </citation>
    <scope>NUCLEOTIDE SEQUENCE [LARGE SCALE GENOMIC DNA]</scope>
    <source>
        <strain evidence="1 2">M12-11B</strain>
    </source>
</reference>
<organism evidence="1 2">
    <name type="scientific">Cyclobacterium qasimii M12-11B</name>
    <dbReference type="NCBI Taxonomy" id="641524"/>
    <lineage>
        <taxon>Bacteria</taxon>
        <taxon>Pseudomonadati</taxon>
        <taxon>Bacteroidota</taxon>
        <taxon>Cytophagia</taxon>
        <taxon>Cytophagales</taxon>
        <taxon>Cyclobacteriaceae</taxon>
        <taxon>Cyclobacterium</taxon>
    </lineage>
</organism>
<dbReference type="AlphaFoldDB" id="S7VB82"/>
<dbReference type="STRING" id="641524.ADICYQ_3524"/>
<sequence length="42" mass="4610">MNSLEYLGAIPWAPTAPDSKIPTNTQKFALLNMSLNNNSFAK</sequence>
<proteinExistence type="predicted"/>
<accession>S7VB82</accession>
<comment type="caution">
    <text evidence="1">The sequence shown here is derived from an EMBL/GenBank/DDBJ whole genome shotgun (WGS) entry which is preliminary data.</text>
</comment>